<keyword evidence="8" id="KW-0482">Metalloprotease</keyword>
<evidence type="ECO:0000256" key="11">
    <source>
        <dbReference type="ARBA" id="ARBA00074113"/>
    </source>
</evidence>
<reference evidence="17" key="1">
    <citation type="submission" date="2022-03" db="EMBL/GenBank/DDBJ databases">
        <title>A functionally conserved STORR gene fusion in Papaver species that diverged 16.8 million years ago.</title>
        <authorList>
            <person name="Catania T."/>
        </authorList>
    </citation>
    <scope>NUCLEOTIDE SEQUENCE</scope>
    <source>
        <strain evidence="17">S-191538</strain>
    </source>
</reference>
<evidence type="ECO:0000256" key="12">
    <source>
        <dbReference type="ARBA" id="ARBA00081993"/>
    </source>
</evidence>
<dbReference type="SUPFAM" id="SSF63737">
    <property type="entry name" value="Leukotriene A4 hydrolase N-terminal domain"/>
    <property type="match status" value="1"/>
</dbReference>
<dbReference type="Pfam" id="PF01433">
    <property type="entry name" value="Peptidase_M1"/>
    <property type="match status" value="1"/>
</dbReference>
<dbReference type="InterPro" id="IPR042097">
    <property type="entry name" value="Aminopeptidase_N-like_N_sf"/>
</dbReference>
<evidence type="ECO:0000313" key="18">
    <source>
        <dbReference type="Proteomes" id="UP001177140"/>
    </source>
</evidence>
<dbReference type="Pfam" id="PF17432">
    <property type="entry name" value="DUF3458_C"/>
    <property type="match status" value="1"/>
</dbReference>
<feature type="domain" description="Peptidase M1 alanyl aminopeptidase Ig-like fold" evidence="14">
    <location>
        <begin position="453"/>
        <end position="566"/>
    </location>
</feature>
<dbReference type="Pfam" id="PF17900">
    <property type="entry name" value="Peptidase_M1_N"/>
    <property type="match status" value="1"/>
</dbReference>
<dbReference type="FunFam" id="1.25.50.10:FF:000002">
    <property type="entry name" value="Puromycin-sensitive aminopeptidase"/>
    <property type="match status" value="1"/>
</dbReference>
<dbReference type="InterPro" id="IPR001930">
    <property type="entry name" value="Peptidase_M1"/>
</dbReference>
<feature type="domain" description="Peptidase M1 alanyl aminopeptidase C-terminal" evidence="15">
    <location>
        <begin position="570"/>
        <end position="892"/>
    </location>
</feature>
<dbReference type="Gene3D" id="1.10.390.10">
    <property type="entry name" value="Neutral Protease Domain 2"/>
    <property type="match status" value="1"/>
</dbReference>
<accession>A0AA42AW50</accession>
<dbReference type="InterPro" id="IPR045357">
    <property type="entry name" value="Aminopeptidase_N-like_N"/>
</dbReference>
<evidence type="ECO:0000256" key="6">
    <source>
        <dbReference type="ARBA" id="ARBA00022801"/>
    </source>
</evidence>
<organism evidence="17 18">
    <name type="scientific">Papaver nudicaule</name>
    <name type="common">Iceland poppy</name>
    <dbReference type="NCBI Taxonomy" id="74823"/>
    <lineage>
        <taxon>Eukaryota</taxon>
        <taxon>Viridiplantae</taxon>
        <taxon>Streptophyta</taxon>
        <taxon>Embryophyta</taxon>
        <taxon>Tracheophyta</taxon>
        <taxon>Spermatophyta</taxon>
        <taxon>Magnoliopsida</taxon>
        <taxon>Ranunculales</taxon>
        <taxon>Papaveraceae</taxon>
        <taxon>Papaveroideae</taxon>
        <taxon>Papaver</taxon>
    </lineage>
</organism>
<keyword evidence="5" id="KW-0479">Metal-binding</keyword>
<dbReference type="CDD" id="cd09600">
    <property type="entry name" value="M1_APN"/>
    <property type="match status" value="1"/>
</dbReference>
<keyword evidence="3" id="KW-0031">Aminopeptidase</keyword>
<dbReference type="SUPFAM" id="SSF55486">
    <property type="entry name" value="Metalloproteases ('zincins'), catalytic domain"/>
    <property type="match status" value="1"/>
</dbReference>
<dbReference type="NCBIfam" id="TIGR02414">
    <property type="entry name" value="pepN_proteo"/>
    <property type="match status" value="1"/>
</dbReference>
<comment type="similarity">
    <text evidence="2">Belongs to the peptidase M1 family.</text>
</comment>
<dbReference type="EC" id="3.4.11.14" evidence="10"/>
<dbReference type="PRINTS" id="PR00756">
    <property type="entry name" value="ALADIPTASE"/>
</dbReference>
<dbReference type="InterPro" id="IPR014782">
    <property type="entry name" value="Peptidase_M1_dom"/>
</dbReference>
<dbReference type="InterPro" id="IPR024601">
    <property type="entry name" value="Peptidase_M1_pepN_C"/>
</dbReference>
<proteinExistence type="inferred from homology"/>
<dbReference type="InterPro" id="IPR035414">
    <property type="entry name" value="Peptidase_M1_pepN_Ig-like"/>
</dbReference>
<dbReference type="GO" id="GO:0006508">
    <property type="term" value="P:proteolysis"/>
    <property type="evidence" value="ECO:0007669"/>
    <property type="project" value="UniProtKB-KW"/>
</dbReference>
<dbReference type="PANTHER" id="PTHR46322:SF1">
    <property type="entry name" value="PUROMYCIN-SENSITIVE AMINOPEPTIDASE"/>
    <property type="match status" value="1"/>
</dbReference>
<dbReference type="Gene3D" id="1.25.50.10">
    <property type="entry name" value="Peptidase M1, alanyl aminopeptidase, C-terminal domain"/>
    <property type="match status" value="1"/>
</dbReference>
<evidence type="ECO:0000313" key="17">
    <source>
        <dbReference type="EMBL" id="MCL7042135.1"/>
    </source>
</evidence>
<dbReference type="FunFam" id="2.60.40.1730:FF:000005">
    <property type="entry name" value="Aminopeptidase N"/>
    <property type="match status" value="1"/>
</dbReference>
<keyword evidence="4" id="KW-0645">Protease</keyword>
<evidence type="ECO:0000256" key="7">
    <source>
        <dbReference type="ARBA" id="ARBA00022833"/>
    </source>
</evidence>
<name>A0AA42AW50_PAPNU</name>
<dbReference type="InterPro" id="IPR037144">
    <property type="entry name" value="Peptidase_M1_pepN_C_sf"/>
</dbReference>
<dbReference type="GO" id="GO:0016285">
    <property type="term" value="F:alanyl aminopeptidase activity"/>
    <property type="evidence" value="ECO:0007669"/>
    <property type="project" value="UniProtKB-EC"/>
</dbReference>
<feature type="domain" description="Aminopeptidase N-like N-terminal" evidence="16">
    <location>
        <begin position="67"/>
        <end position="195"/>
    </location>
</feature>
<dbReference type="EMBL" id="JAJJMA010231793">
    <property type="protein sequence ID" value="MCL7042135.1"/>
    <property type="molecule type" value="Genomic_DNA"/>
</dbReference>
<evidence type="ECO:0000259" key="15">
    <source>
        <dbReference type="Pfam" id="PF17432"/>
    </source>
</evidence>
<comment type="cofactor">
    <cofactor evidence="1">
        <name>Zn(2+)</name>
        <dbReference type="ChEBI" id="CHEBI:29105"/>
    </cofactor>
</comment>
<gene>
    <name evidence="17" type="ORF">MKW94_028834</name>
</gene>
<evidence type="ECO:0000256" key="1">
    <source>
        <dbReference type="ARBA" id="ARBA00001947"/>
    </source>
</evidence>
<evidence type="ECO:0000259" key="13">
    <source>
        <dbReference type="Pfam" id="PF01433"/>
    </source>
</evidence>
<evidence type="ECO:0000259" key="14">
    <source>
        <dbReference type="Pfam" id="PF11940"/>
    </source>
</evidence>
<keyword evidence="18" id="KW-1185">Reference proteome</keyword>
<evidence type="ECO:0000256" key="5">
    <source>
        <dbReference type="ARBA" id="ARBA00022723"/>
    </source>
</evidence>
<dbReference type="FunFam" id="2.60.40.1840:FF:000001">
    <property type="entry name" value="Aminopeptidase N"/>
    <property type="match status" value="1"/>
</dbReference>
<evidence type="ECO:0000256" key="10">
    <source>
        <dbReference type="ARBA" id="ARBA00066316"/>
    </source>
</evidence>
<comment type="catalytic activity">
    <reaction evidence="9">
        <text>Release of an N-terminal amino acid, preferentially alanine, from a wide range of peptides, amides and arylamides.</text>
        <dbReference type="EC" id="3.4.11.14"/>
    </reaction>
</comment>
<dbReference type="FunFam" id="1.10.390.10:FF:000002">
    <property type="entry name" value="Aminopeptidase N"/>
    <property type="match status" value="1"/>
</dbReference>
<evidence type="ECO:0000256" key="3">
    <source>
        <dbReference type="ARBA" id="ARBA00022438"/>
    </source>
</evidence>
<dbReference type="GO" id="GO:0008270">
    <property type="term" value="F:zinc ion binding"/>
    <property type="evidence" value="ECO:0007669"/>
    <property type="project" value="InterPro"/>
</dbReference>
<dbReference type="InterPro" id="IPR038438">
    <property type="entry name" value="PepN_Ig-like_sf"/>
</dbReference>
<dbReference type="GO" id="GO:0009507">
    <property type="term" value="C:chloroplast"/>
    <property type="evidence" value="ECO:0007669"/>
    <property type="project" value="TreeGrafter"/>
</dbReference>
<dbReference type="GO" id="GO:0008237">
    <property type="term" value="F:metallopeptidase activity"/>
    <property type="evidence" value="ECO:0007669"/>
    <property type="project" value="UniProtKB-KW"/>
</dbReference>
<comment type="caution">
    <text evidence="17">The sequence shown here is derived from an EMBL/GenBank/DDBJ whole genome shotgun (WGS) entry which is preliminary data.</text>
</comment>
<dbReference type="PANTHER" id="PTHR46322">
    <property type="entry name" value="PUROMYCIN-SENSITIVE AMINOPEPTIDASE"/>
    <property type="match status" value="1"/>
</dbReference>
<evidence type="ECO:0000256" key="9">
    <source>
        <dbReference type="ARBA" id="ARBA00052895"/>
    </source>
</evidence>
<evidence type="ECO:0000256" key="4">
    <source>
        <dbReference type="ARBA" id="ARBA00022670"/>
    </source>
</evidence>
<keyword evidence="7" id="KW-0862">Zinc</keyword>
<feature type="domain" description="Peptidase M1 membrane alanine aminopeptidase" evidence="13">
    <location>
        <begin position="236"/>
        <end position="445"/>
    </location>
</feature>
<dbReference type="AlphaFoldDB" id="A0AA42AW50"/>
<dbReference type="FunFam" id="3.30.2010.30:FF:000002">
    <property type="entry name" value="Putative aminopeptidase N"/>
    <property type="match status" value="1"/>
</dbReference>
<dbReference type="Gene3D" id="2.60.40.1730">
    <property type="entry name" value="tricorn interacting facor f3 domain"/>
    <property type="match status" value="1"/>
</dbReference>
<dbReference type="Pfam" id="PF11940">
    <property type="entry name" value="DUF3458"/>
    <property type="match status" value="1"/>
</dbReference>
<protein>
    <recommendedName>
        <fullName evidence="11">Puromycin-sensitive aminopeptidase</fullName>
        <ecNumber evidence="10">3.4.11.14</ecNumber>
    </recommendedName>
    <alternativeName>
        <fullName evidence="12">Cytosol alanyl aminopeptidase</fullName>
    </alternativeName>
</protein>
<evidence type="ECO:0000256" key="8">
    <source>
        <dbReference type="ARBA" id="ARBA00023049"/>
    </source>
</evidence>
<sequence length="893" mass="100751">MDTRKEIFLKDYKQPDYYFDTVDLTFSLGEEQTVVSSNITVYPRLEGAAASSPPPPLVLDGVNLKLVSIKIDGKELQKEDYHLDARHLTLLSPPDTARFTLQIVTEIYPQKNTSLDGLYKSSGNFVTQCEAEGFRKITYYQDRPDIMAKYTCRVEGDKTLYPVLLSNGNLVEQGDLEGGKHYAVWEDPHKKPCYLFALVAGNLQSRDDSFVTRSGRKVALRIWTPAKDVPKTVHAMYTLKAAMKWDEDVFGLEYDLDLFNIVAVPDFNMGAMENKSLNIFNSVLVLASPETASDANYAAILRVIGHEYFHNWTGNRVTCRDWFQLSLKEGLTVFRDQEFSSDMGSRAVQRIQDVLTLRELQFPQDAGPIAHPVRPHSYIKMDNFYTPTVYRKGAEVVRMYKTLLGSQGFRRGMDLYFKRHDGQAVTCEDFYAAMRDANNADFANFLLWYSQAGTPTVKVTSFYNSEAKTYSLKFSQELPPTPGQALKEPMLIPVAVGLLGSNGKDMPLTSVYHDGMLQVVSTDGKPAYTTVLQIKKKEEEFLFSDISERPVPSLLRGYSAPIRLDSDLTDADLCFLLAHDSDEFNRWEAGQVLARNMMLSLVADFQQNKPLALKADFVHGVRSLLSDGSLDKEFIAKAIDLPGVGEIMDMMDIADPDAVHAVRSFIRKHLATELKAEFLKTVENNRSSEPYVFDHSNMSRRSLKNIALSYLTSLEDAQITELALNEYKTATNMTDQFAALTALVQYPGKTRDDVLADFYGKWKHDFLVVNKWFGLQAVSDIPGNVENVRKLLKHPAFDLRNPNKVRSLIGRFRESPVNFHAKDGSGYKFLGEIVLQLDKINPKGAARMVSAFSRWRRYDETRQTLAKAQLEMIVSTNGISENVFEIASKSLAA</sequence>
<dbReference type="Gene3D" id="2.60.40.1840">
    <property type="match status" value="1"/>
</dbReference>
<dbReference type="Proteomes" id="UP001177140">
    <property type="component" value="Unassembled WGS sequence"/>
</dbReference>
<dbReference type="Gene3D" id="3.30.2010.30">
    <property type="match status" value="1"/>
</dbReference>
<keyword evidence="6" id="KW-0378">Hydrolase</keyword>
<evidence type="ECO:0000256" key="2">
    <source>
        <dbReference type="ARBA" id="ARBA00010136"/>
    </source>
</evidence>
<dbReference type="InterPro" id="IPR012779">
    <property type="entry name" value="Peptidase_M1_pepN"/>
</dbReference>
<evidence type="ECO:0000259" key="16">
    <source>
        <dbReference type="Pfam" id="PF17900"/>
    </source>
</evidence>
<dbReference type="InterPro" id="IPR027268">
    <property type="entry name" value="Peptidase_M4/M1_CTD_sf"/>
</dbReference>